<feature type="domain" description="Polysaccharide lyase 14" evidence="3">
    <location>
        <begin position="159"/>
        <end position="376"/>
    </location>
</feature>
<feature type="chain" id="PRO_5013883354" description="Polysaccharide lyase 14 domain-containing protein" evidence="2">
    <location>
        <begin position="21"/>
        <end position="384"/>
    </location>
</feature>
<dbReference type="STRING" id="1077348.A0A2G8SH00"/>
<reference evidence="4 5" key="1">
    <citation type="journal article" date="2015" name="Sci. Rep.">
        <title>Chromosome-level genome map provides insights into diverse defense mechanisms in the medicinal fungus Ganoderma sinense.</title>
        <authorList>
            <person name="Zhu Y."/>
            <person name="Xu J."/>
            <person name="Sun C."/>
            <person name="Zhou S."/>
            <person name="Xu H."/>
            <person name="Nelson D.R."/>
            <person name="Qian J."/>
            <person name="Song J."/>
            <person name="Luo H."/>
            <person name="Xiang L."/>
            <person name="Li Y."/>
            <person name="Xu Z."/>
            <person name="Ji A."/>
            <person name="Wang L."/>
            <person name="Lu S."/>
            <person name="Hayward A."/>
            <person name="Sun W."/>
            <person name="Li X."/>
            <person name="Schwartz D.C."/>
            <person name="Wang Y."/>
            <person name="Chen S."/>
        </authorList>
    </citation>
    <scope>NUCLEOTIDE SEQUENCE [LARGE SCALE GENOMIC DNA]</scope>
    <source>
        <strain evidence="4 5">ZZ0214-1</strain>
    </source>
</reference>
<evidence type="ECO:0000313" key="4">
    <source>
        <dbReference type="EMBL" id="PIL33036.1"/>
    </source>
</evidence>
<dbReference type="OrthoDB" id="3337916at2759"/>
<dbReference type="PANTHER" id="PTHR40124:SF1">
    <property type="entry name" value="DISAGGREGATASE RELATED REPEAT PROTEIN"/>
    <property type="match status" value="1"/>
</dbReference>
<name>A0A2G8SH00_9APHY</name>
<comment type="caution">
    <text evidence="4">The sequence shown here is derived from an EMBL/GenBank/DDBJ whole genome shotgun (WGS) entry which is preliminary data.</text>
</comment>
<sequence length="384" mass="40700">MYAFRTLLIILAFALVSVLAAPTHRRRGNRCRAPAASSTIATSAVSSAIATSTVAEAATVSASTSTHLSSTKAASTHVSTSTHKASTTSSAKPASTSSSSSDSENNGTSGLLKKLFPVAHVSSWTTSTSSDAALPLDDDTLGVTKLLSALSHNYVTAPDGKQSMQAHYPEGSYTFGHEPEGGLSFYAKGPDNFDLDNAKEVTFSYSVLFEDGFDFNKGGKLPGVFGGDSFDVATSCSGGRRDDRCFSARFMWRTDGKGEIYTYLPPDYSANKAVCDVAPESECNDTYGASVGRGSFKFTAGTRATIGQRVRLNDVGKENGELELFVEGKSIFTVTGLVLRDSSAGRFQGIQMQTFFGGSDSSWASPKSQNTWFSDFSFAVTDTF</sequence>
<evidence type="ECO:0000256" key="2">
    <source>
        <dbReference type="SAM" id="SignalP"/>
    </source>
</evidence>
<dbReference type="Proteomes" id="UP000230002">
    <property type="component" value="Unassembled WGS sequence"/>
</dbReference>
<dbReference type="PANTHER" id="PTHR40124">
    <property type="match status" value="1"/>
</dbReference>
<feature type="compositionally biased region" description="Low complexity" evidence="1">
    <location>
        <begin position="69"/>
        <end position="103"/>
    </location>
</feature>
<gene>
    <name evidence="4" type="ORF">GSI_04485</name>
</gene>
<feature type="region of interest" description="Disordered" evidence="1">
    <location>
        <begin position="69"/>
        <end position="107"/>
    </location>
</feature>
<organism evidence="4 5">
    <name type="scientific">Ganoderma sinense ZZ0214-1</name>
    <dbReference type="NCBI Taxonomy" id="1077348"/>
    <lineage>
        <taxon>Eukaryota</taxon>
        <taxon>Fungi</taxon>
        <taxon>Dikarya</taxon>
        <taxon>Basidiomycota</taxon>
        <taxon>Agaricomycotina</taxon>
        <taxon>Agaricomycetes</taxon>
        <taxon>Polyporales</taxon>
        <taxon>Polyporaceae</taxon>
        <taxon>Ganoderma</taxon>
    </lineage>
</organism>
<protein>
    <recommendedName>
        <fullName evidence="3">Polysaccharide lyase 14 domain-containing protein</fullName>
    </recommendedName>
</protein>
<keyword evidence="2" id="KW-0732">Signal</keyword>
<dbReference type="AlphaFoldDB" id="A0A2G8SH00"/>
<proteinExistence type="predicted"/>
<dbReference type="EMBL" id="AYKW01000008">
    <property type="protein sequence ID" value="PIL33036.1"/>
    <property type="molecule type" value="Genomic_DNA"/>
</dbReference>
<dbReference type="Gene3D" id="2.60.120.200">
    <property type="match status" value="1"/>
</dbReference>
<feature type="signal peptide" evidence="2">
    <location>
        <begin position="1"/>
        <end position="20"/>
    </location>
</feature>
<evidence type="ECO:0000259" key="3">
    <source>
        <dbReference type="Pfam" id="PF21294"/>
    </source>
</evidence>
<dbReference type="Pfam" id="PF21294">
    <property type="entry name" value="Polysacc_lyase_14"/>
    <property type="match status" value="1"/>
</dbReference>
<evidence type="ECO:0000313" key="5">
    <source>
        <dbReference type="Proteomes" id="UP000230002"/>
    </source>
</evidence>
<accession>A0A2G8SH00</accession>
<evidence type="ECO:0000256" key="1">
    <source>
        <dbReference type="SAM" id="MobiDB-lite"/>
    </source>
</evidence>
<dbReference type="InterPro" id="IPR048958">
    <property type="entry name" value="Polysacc_lyase_14"/>
</dbReference>
<keyword evidence="5" id="KW-1185">Reference proteome</keyword>